<organism evidence="2 3">
    <name type="scientific">Nezara viridula</name>
    <name type="common">Southern green stink bug</name>
    <name type="synonym">Cimex viridulus</name>
    <dbReference type="NCBI Taxonomy" id="85310"/>
    <lineage>
        <taxon>Eukaryota</taxon>
        <taxon>Metazoa</taxon>
        <taxon>Ecdysozoa</taxon>
        <taxon>Arthropoda</taxon>
        <taxon>Hexapoda</taxon>
        <taxon>Insecta</taxon>
        <taxon>Pterygota</taxon>
        <taxon>Neoptera</taxon>
        <taxon>Paraneoptera</taxon>
        <taxon>Hemiptera</taxon>
        <taxon>Heteroptera</taxon>
        <taxon>Panheteroptera</taxon>
        <taxon>Pentatomomorpha</taxon>
        <taxon>Pentatomoidea</taxon>
        <taxon>Pentatomidae</taxon>
        <taxon>Pentatominae</taxon>
        <taxon>Nezara</taxon>
    </lineage>
</organism>
<name>A0A9P0HPJ6_NEZVI</name>
<feature type="region of interest" description="Disordered" evidence="1">
    <location>
        <begin position="1"/>
        <end position="20"/>
    </location>
</feature>
<dbReference type="EMBL" id="OV725082">
    <property type="protein sequence ID" value="CAH1406618.1"/>
    <property type="molecule type" value="Genomic_DNA"/>
</dbReference>
<keyword evidence="3" id="KW-1185">Reference proteome</keyword>
<proteinExistence type="predicted"/>
<accession>A0A9P0HPJ6</accession>
<evidence type="ECO:0000313" key="2">
    <source>
        <dbReference type="EMBL" id="CAH1406618.1"/>
    </source>
</evidence>
<dbReference type="Proteomes" id="UP001152798">
    <property type="component" value="Chromosome 6"/>
</dbReference>
<gene>
    <name evidence="2" type="ORF">NEZAVI_LOCUS14513</name>
</gene>
<sequence>MTDTIRQHPHWTLQPHKEPSDLPEPVISFTLFNPTIRRMGPCDGCTHLPIQDSRPRQYLSQRSHDGRKPRPVLTDNGGFVCLIWGNYLTGDLLWLAAGSGDSNSVF</sequence>
<dbReference type="AlphaFoldDB" id="A0A9P0HPJ6"/>
<feature type="region of interest" description="Disordered" evidence="1">
    <location>
        <begin position="51"/>
        <end position="70"/>
    </location>
</feature>
<reference evidence="2" key="1">
    <citation type="submission" date="2022-01" db="EMBL/GenBank/DDBJ databases">
        <authorList>
            <person name="King R."/>
        </authorList>
    </citation>
    <scope>NUCLEOTIDE SEQUENCE</scope>
</reference>
<evidence type="ECO:0000313" key="3">
    <source>
        <dbReference type="Proteomes" id="UP001152798"/>
    </source>
</evidence>
<protein>
    <submittedName>
        <fullName evidence="2">Uncharacterized protein</fullName>
    </submittedName>
</protein>
<evidence type="ECO:0000256" key="1">
    <source>
        <dbReference type="SAM" id="MobiDB-lite"/>
    </source>
</evidence>